<comment type="caution">
    <text evidence="9">The sequence shown here is derived from an EMBL/GenBank/DDBJ whole genome shotgun (WGS) entry which is preliminary data.</text>
</comment>
<name>A0A7V4CHG0_UNCW3</name>
<dbReference type="GO" id="GO:0005737">
    <property type="term" value="C:cytoplasm"/>
    <property type="evidence" value="ECO:0007669"/>
    <property type="project" value="UniProtKB-SubCell"/>
</dbReference>
<keyword evidence="6 7" id="KW-0592">Phosphate transport</keyword>
<evidence type="ECO:0000256" key="5">
    <source>
        <dbReference type="ARBA" id="ARBA00022490"/>
    </source>
</evidence>
<evidence type="ECO:0000256" key="7">
    <source>
        <dbReference type="PIRNR" id="PIRNR003107"/>
    </source>
</evidence>
<evidence type="ECO:0000256" key="6">
    <source>
        <dbReference type="ARBA" id="ARBA00022592"/>
    </source>
</evidence>
<dbReference type="GO" id="GO:0030643">
    <property type="term" value="P:intracellular phosphate ion homeostasis"/>
    <property type="evidence" value="ECO:0007669"/>
    <property type="project" value="InterPro"/>
</dbReference>
<dbReference type="GO" id="GO:0006817">
    <property type="term" value="P:phosphate ion transport"/>
    <property type="evidence" value="ECO:0007669"/>
    <property type="project" value="UniProtKB-KW"/>
</dbReference>
<comment type="similarity">
    <text evidence="2 7">Belongs to the PhoU family.</text>
</comment>
<dbReference type="EMBL" id="DTBX01000051">
    <property type="protein sequence ID" value="HGQ55081.1"/>
    <property type="molecule type" value="Genomic_DNA"/>
</dbReference>
<evidence type="ECO:0000256" key="4">
    <source>
        <dbReference type="ARBA" id="ARBA00022448"/>
    </source>
</evidence>
<feature type="domain" description="PhoU" evidence="8">
    <location>
        <begin position="14"/>
        <end position="101"/>
    </location>
</feature>
<evidence type="ECO:0000313" key="9">
    <source>
        <dbReference type="EMBL" id="HGQ55081.1"/>
    </source>
</evidence>
<dbReference type="AlphaFoldDB" id="A0A7V4CHG0"/>
<comment type="subcellular location">
    <subcellularLocation>
        <location evidence="1 7">Cytoplasm</location>
    </subcellularLocation>
</comment>
<comment type="subunit">
    <text evidence="3 7">Homodimer.</text>
</comment>
<dbReference type="SUPFAM" id="SSF109755">
    <property type="entry name" value="PhoU-like"/>
    <property type="match status" value="1"/>
</dbReference>
<dbReference type="GO" id="GO:0045936">
    <property type="term" value="P:negative regulation of phosphate metabolic process"/>
    <property type="evidence" value="ECO:0007669"/>
    <property type="project" value="InterPro"/>
</dbReference>
<organism evidence="9">
    <name type="scientific">candidate division WOR-3 bacterium</name>
    <dbReference type="NCBI Taxonomy" id="2052148"/>
    <lineage>
        <taxon>Bacteria</taxon>
        <taxon>Bacteria division WOR-3</taxon>
    </lineage>
</organism>
<reference evidence="9" key="1">
    <citation type="journal article" date="2020" name="mSystems">
        <title>Genome- and Community-Level Interaction Insights into Carbon Utilization and Element Cycling Functions of Hydrothermarchaeota in Hydrothermal Sediment.</title>
        <authorList>
            <person name="Zhou Z."/>
            <person name="Liu Y."/>
            <person name="Xu W."/>
            <person name="Pan J."/>
            <person name="Luo Z.H."/>
            <person name="Li M."/>
        </authorList>
    </citation>
    <scope>NUCLEOTIDE SEQUENCE [LARGE SCALE GENOMIC DNA]</scope>
    <source>
        <strain evidence="9">SpSt-655</strain>
    </source>
</reference>
<gene>
    <name evidence="9" type="primary">phoU</name>
    <name evidence="9" type="ORF">ENU28_01285</name>
</gene>
<accession>A0A7V4CHG0</accession>
<dbReference type="Pfam" id="PF01895">
    <property type="entry name" value="PhoU"/>
    <property type="match status" value="2"/>
</dbReference>
<keyword evidence="4 7" id="KW-0813">Transport</keyword>
<dbReference type="PANTHER" id="PTHR42930">
    <property type="entry name" value="PHOSPHATE-SPECIFIC TRANSPORT SYSTEM ACCESSORY PROTEIN PHOU"/>
    <property type="match status" value="1"/>
</dbReference>
<evidence type="ECO:0000256" key="2">
    <source>
        <dbReference type="ARBA" id="ARBA00008107"/>
    </source>
</evidence>
<dbReference type="PIRSF" id="PIRSF003107">
    <property type="entry name" value="PhoU"/>
    <property type="match status" value="1"/>
</dbReference>
<dbReference type="PANTHER" id="PTHR42930:SF3">
    <property type="entry name" value="PHOSPHATE-SPECIFIC TRANSPORT SYSTEM ACCESSORY PROTEIN PHOU"/>
    <property type="match status" value="1"/>
</dbReference>
<dbReference type="FunFam" id="1.20.58.220:FF:000004">
    <property type="entry name" value="Phosphate-specific transport system accessory protein PhoU"/>
    <property type="match status" value="1"/>
</dbReference>
<evidence type="ECO:0000259" key="8">
    <source>
        <dbReference type="Pfam" id="PF01895"/>
    </source>
</evidence>
<dbReference type="InterPro" id="IPR038078">
    <property type="entry name" value="PhoU-like_sf"/>
</dbReference>
<proteinExistence type="inferred from homology"/>
<dbReference type="InterPro" id="IPR026022">
    <property type="entry name" value="PhoU_dom"/>
</dbReference>
<keyword evidence="5 7" id="KW-0963">Cytoplasm</keyword>
<sequence>MFEERLTLLKEKIIEYANHIEKMLEKAIKGLLDKEKGILHLVIEEDEKKANDFEIEIDELCVDLIALYQPKAKDLRTILMILKMNNDLERIGDHIVNIAQSAEFLIEREPVKPLIDIPRMANEASKMLKDAVKAFVEEDSLLAKRVCERDSLIDNLRDQIFRELFTYMLSDPRTIERAFHLIRIAQNLERIADLSTNIGEDVIYIVEAKIIKHHKDI</sequence>
<evidence type="ECO:0000256" key="1">
    <source>
        <dbReference type="ARBA" id="ARBA00004496"/>
    </source>
</evidence>
<dbReference type="InterPro" id="IPR028366">
    <property type="entry name" value="PhoU"/>
</dbReference>
<dbReference type="NCBIfam" id="TIGR02135">
    <property type="entry name" value="phoU_full"/>
    <property type="match status" value="1"/>
</dbReference>
<dbReference type="Gene3D" id="1.20.58.220">
    <property type="entry name" value="Phosphate transport system protein phou homolog 2, domain 2"/>
    <property type="match status" value="2"/>
</dbReference>
<comment type="function">
    <text evidence="7">Plays a role in the regulation of phosphate uptake.</text>
</comment>
<feature type="domain" description="PhoU" evidence="8">
    <location>
        <begin position="117"/>
        <end position="202"/>
    </location>
</feature>
<evidence type="ECO:0000256" key="3">
    <source>
        <dbReference type="ARBA" id="ARBA00011738"/>
    </source>
</evidence>
<protein>
    <recommendedName>
        <fullName evidence="7">Phosphate-specific transport system accessory protein PhoU</fullName>
    </recommendedName>
</protein>